<reference evidence="4 5" key="1">
    <citation type="submission" date="2023-08" db="EMBL/GenBank/DDBJ databases">
        <authorList>
            <person name="Folkvardsen B D."/>
            <person name="Norman A."/>
        </authorList>
    </citation>
    <scope>NUCLEOTIDE SEQUENCE [LARGE SCALE GENOMIC DNA]</scope>
    <source>
        <strain evidence="4 5">Mu0053</strain>
    </source>
</reference>
<dbReference type="SMART" id="SM00507">
    <property type="entry name" value="HNHc"/>
    <property type="match status" value="1"/>
</dbReference>
<feature type="region of interest" description="Disordered" evidence="2">
    <location>
        <begin position="435"/>
        <end position="480"/>
    </location>
</feature>
<keyword evidence="5" id="KW-1185">Reference proteome</keyword>
<proteinExistence type="inferred from homology"/>
<evidence type="ECO:0000313" key="4">
    <source>
        <dbReference type="EMBL" id="CAJ1502339.1"/>
    </source>
</evidence>
<dbReference type="Pfam" id="PF02720">
    <property type="entry name" value="DUF222"/>
    <property type="match status" value="1"/>
</dbReference>
<organism evidence="4 5">
    <name type="scientific">[Mycobacterium] burgundiense</name>
    <dbReference type="NCBI Taxonomy" id="3064286"/>
    <lineage>
        <taxon>Bacteria</taxon>
        <taxon>Bacillati</taxon>
        <taxon>Actinomycetota</taxon>
        <taxon>Actinomycetes</taxon>
        <taxon>Mycobacteriales</taxon>
        <taxon>Mycobacteriaceae</taxon>
        <taxon>Mycolicibacterium</taxon>
    </lineage>
</organism>
<dbReference type="Pfam" id="PF01844">
    <property type="entry name" value="HNH"/>
    <property type="match status" value="1"/>
</dbReference>
<dbReference type="InterPro" id="IPR003615">
    <property type="entry name" value="HNH_nuc"/>
</dbReference>
<dbReference type="Gene3D" id="1.10.30.50">
    <property type="match status" value="1"/>
</dbReference>
<feature type="compositionally biased region" description="Low complexity" evidence="2">
    <location>
        <begin position="435"/>
        <end position="449"/>
    </location>
</feature>
<gene>
    <name evidence="4" type="ORF">MU0053_002155</name>
</gene>
<evidence type="ECO:0000256" key="1">
    <source>
        <dbReference type="ARBA" id="ARBA00023450"/>
    </source>
</evidence>
<name>A0ABM9LP67_9MYCO</name>
<evidence type="ECO:0000259" key="3">
    <source>
        <dbReference type="SMART" id="SM00507"/>
    </source>
</evidence>
<dbReference type="EMBL" id="OY726397">
    <property type="protein sequence ID" value="CAJ1502339.1"/>
    <property type="molecule type" value="Genomic_DNA"/>
</dbReference>
<dbReference type="InterPro" id="IPR002711">
    <property type="entry name" value="HNH"/>
</dbReference>
<feature type="compositionally biased region" description="Basic and acidic residues" evidence="2">
    <location>
        <begin position="463"/>
        <end position="480"/>
    </location>
</feature>
<accession>A0ABM9LP67</accession>
<feature type="domain" description="HNH nuclease" evidence="3">
    <location>
        <begin position="336"/>
        <end position="388"/>
    </location>
</feature>
<dbReference type="RefSeq" id="WP_308482312.1">
    <property type="nucleotide sequence ID" value="NZ_OY726397.1"/>
</dbReference>
<comment type="similarity">
    <text evidence="1">Belongs to the Rv1128c/1148c/1588c/1702c/1945/3466 family.</text>
</comment>
<dbReference type="InterPro" id="IPR003870">
    <property type="entry name" value="DUF222"/>
</dbReference>
<dbReference type="Proteomes" id="UP001190465">
    <property type="component" value="Chromosome"/>
</dbReference>
<protein>
    <submittedName>
        <fullName evidence="4">DUF222 domain-containing protein</fullName>
    </submittedName>
</protein>
<evidence type="ECO:0000313" key="5">
    <source>
        <dbReference type="Proteomes" id="UP001190465"/>
    </source>
</evidence>
<dbReference type="CDD" id="cd00085">
    <property type="entry name" value="HNHc"/>
    <property type="match status" value="1"/>
</dbReference>
<sequence length="480" mass="51584">MFESLPSPASLAGADDAAVVAAIEAGSRAESGAAATRLAAIAELMERRLGDDEDERGLWACDGWDSAAAEIAAALGISHRRASSQMHLAYALRTRLPRTAARLAEGAISLAIAATIAWRTRLVVDSDAMATIDSELAIQATRWGPLSEKGLDNAIDAVLEEHDPSARYEYNAAIRYRDVQFGKPDDATGTSSLYGSLKSPDAVLFDRRLRAMIRGVCSDDPRTIGERRSDAVGALLAGSDRLACRCGKPECVGAGTDSRADSVVIHVVADERAVQSAHTAKPEATPTKDPYYAAVLQGGGVVPPAQLAELIDAGAKISPLRAPDQTAEPRYRPSAKLARFIRARDLTCRFPGCSASAEICDVDHTIPDERGGPTHPSNLACLCRKHHLLKTFWSEWSETQHPDGSITWTTPTGKTYTTYPGSKAVFPHWDTTTAPLPAPDATRPAAPIANRGLQMPRRKRTRRAEQAQRIKSERARHDSG</sequence>
<evidence type="ECO:0000256" key="2">
    <source>
        <dbReference type="SAM" id="MobiDB-lite"/>
    </source>
</evidence>